<dbReference type="Pfam" id="PF00528">
    <property type="entry name" value="BPD_transp_1"/>
    <property type="match status" value="2"/>
</dbReference>
<dbReference type="GO" id="GO:0015226">
    <property type="term" value="F:carnitine transmembrane transporter activity"/>
    <property type="evidence" value="ECO:0007669"/>
    <property type="project" value="TreeGrafter"/>
</dbReference>
<organism evidence="10 11">
    <name type="scientific">Nocardioides ganghwensis</name>
    <dbReference type="NCBI Taxonomy" id="252230"/>
    <lineage>
        <taxon>Bacteria</taxon>
        <taxon>Bacillati</taxon>
        <taxon>Actinomycetota</taxon>
        <taxon>Actinomycetes</taxon>
        <taxon>Propionibacteriales</taxon>
        <taxon>Nocardioidaceae</taxon>
        <taxon>Nocardioides</taxon>
    </lineage>
</organism>
<dbReference type="OrthoDB" id="9815258at2"/>
<dbReference type="GO" id="GO:0043190">
    <property type="term" value="C:ATP-binding cassette (ABC) transporter complex"/>
    <property type="evidence" value="ECO:0007669"/>
    <property type="project" value="TreeGrafter"/>
</dbReference>
<dbReference type="GO" id="GO:0031460">
    <property type="term" value="P:glycine betaine transport"/>
    <property type="evidence" value="ECO:0007669"/>
    <property type="project" value="TreeGrafter"/>
</dbReference>
<evidence type="ECO:0000256" key="2">
    <source>
        <dbReference type="ARBA" id="ARBA00022448"/>
    </source>
</evidence>
<comment type="subcellular location">
    <subcellularLocation>
        <location evidence="7">Cell membrane</location>
        <topology evidence="7">Multi-pass membrane protein</topology>
    </subcellularLocation>
    <subcellularLocation>
        <location evidence="1">Membrane</location>
        <topology evidence="1">Multi-pass membrane protein</topology>
    </subcellularLocation>
</comment>
<evidence type="ECO:0000256" key="1">
    <source>
        <dbReference type="ARBA" id="ARBA00004141"/>
    </source>
</evidence>
<dbReference type="PROSITE" id="PS50928">
    <property type="entry name" value="ABC_TM1"/>
    <property type="match status" value="2"/>
</dbReference>
<feature type="compositionally biased region" description="Pro residues" evidence="8">
    <location>
        <begin position="1"/>
        <end position="18"/>
    </location>
</feature>
<dbReference type="EMBL" id="SDWU01000033">
    <property type="protein sequence ID" value="RYB97273.1"/>
    <property type="molecule type" value="Genomic_DNA"/>
</dbReference>
<evidence type="ECO:0000256" key="8">
    <source>
        <dbReference type="SAM" id="MobiDB-lite"/>
    </source>
</evidence>
<feature type="transmembrane region" description="Helical" evidence="7">
    <location>
        <begin position="158"/>
        <end position="182"/>
    </location>
</feature>
<feature type="transmembrane region" description="Helical" evidence="7">
    <location>
        <begin position="315"/>
        <end position="333"/>
    </location>
</feature>
<dbReference type="PANTHER" id="PTHR47737">
    <property type="entry name" value="GLYCINE BETAINE/PROLINE BETAINE TRANSPORT SYSTEM PERMEASE PROTEIN PROW"/>
    <property type="match status" value="1"/>
</dbReference>
<reference evidence="10 11" key="1">
    <citation type="submission" date="2019-01" db="EMBL/GenBank/DDBJ databases">
        <title>Novel species of Nocardioides.</title>
        <authorList>
            <person name="Liu Q."/>
            <person name="Xin Y.-H."/>
        </authorList>
    </citation>
    <scope>NUCLEOTIDE SEQUENCE [LARGE SCALE GENOMIC DNA]</scope>
    <source>
        <strain evidence="10 11">CGMCC 4.6875</strain>
    </source>
</reference>
<evidence type="ECO:0000256" key="3">
    <source>
        <dbReference type="ARBA" id="ARBA00022475"/>
    </source>
</evidence>
<evidence type="ECO:0000313" key="11">
    <source>
        <dbReference type="Proteomes" id="UP000293291"/>
    </source>
</evidence>
<comment type="similarity">
    <text evidence="7">Belongs to the binding-protein-dependent transport system permease family.</text>
</comment>
<comment type="caution">
    <text evidence="10">The sequence shown here is derived from an EMBL/GenBank/DDBJ whole genome shotgun (WGS) entry which is preliminary data.</text>
</comment>
<proteinExistence type="inferred from homology"/>
<dbReference type="SUPFAM" id="SSF161098">
    <property type="entry name" value="MetI-like"/>
    <property type="match status" value="2"/>
</dbReference>
<feature type="domain" description="ABC transmembrane type-1" evidence="9">
    <location>
        <begin position="473"/>
        <end position="653"/>
    </location>
</feature>
<feature type="transmembrane region" description="Helical" evidence="7">
    <location>
        <begin position="434"/>
        <end position="467"/>
    </location>
</feature>
<evidence type="ECO:0000313" key="10">
    <source>
        <dbReference type="EMBL" id="RYB97273.1"/>
    </source>
</evidence>
<feature type="transmembrane region" description="Helical" evidence="7">
    <location>
        <begin position="114"/>
        <end position="146"/>
    </location>
</feature>
<evidence type="ECO:0000256" key="6">
    <source>
        <dbReference type="ARBA" id="ARBA00023136"/>
    </source>
</evidence>
<evidence type="ECO:0000256" key="5">
    <source>
        <dbReference type="ARBA" id="ARBA00022989"/>
    </source>
</evidence>
<keyword evidence="5 7" id="KW-1133">Transmembrane helix</keyword>
<dbReference type="InterPro" id="IPR035906">
    <property type="entry name" value="MetI-like_sf"/>
</dbReference>
<dbReference type="InterPro" id="IPR000515">
    <property type="entry name" value="MetI-like"/>
</dbReference>
<protein>
    <submittedName>
        <fullName evidence="10">ABC transporter permease subunit</fullName>
    </submittedName>
</protein>
<keyword evidence="3" id="KW-1003">Cell membrane</keyword>
<dbReference type="FunFam" id="1.10.3720.10:FF:000001">
    <property type="entry name" value="Glycine betaine ABC transporter, permease"/>
    <property type="match status" value="1"/>
</dbReference>
<dbReference type="GO" id="GO:0005275">
    <property type="term" value="F:amine transmembrane transporter activity"/>
    <property type="evidence" value="ECO:0007669"/>
    <property type="project" value="TreeGrafter"/>
</dbReference>
<feature type="region of interest" description="Disordered" evidence="8">
    <location>
        <begin position="1"/>
        <end position="21"/>
    </location>
</feature>
<feature type="region of interest" description="Disordered" evidence="8">
    <location>
        <begin position="660"/>
        <end position="682"/>
    </location>
</feature>
<keyword evidence="6 7" id="KW-0472">Membrane</keyword>
<feature type="transmembrane region" description="Helical" evidence="7">
    <location>
        <begin position="202"/>
        <end position="229"/>
    </location>
</feature>
<name>A0A4Q2S8Z6_9ACTN</name>
<feature type="transmembrane region" description="Helical" evidence="7">
    <location>
        <begin position="479"/>
        <end position="500"/>
    </location>
</feature>
<keyword evidence="11" id="KW-1185">Reference proteome</keyword>
<evidence type="ECO:0000259" key="9">
    <source>
        <dbReference type="PROSITE" id="PS50928"/>
    </source>
</evidence>
<sequence length="682" mass="72546">MSPSPTPKPVEPGAPPPAEEQTSISRWIPAAVILAAWVVVWYFTNGTQTLALPGTSRTDLHDRLTEFQNELLAGRATNPVMQFTNAIADALRSAVEWLQRMVVLPNFPRPVPEIGWLGVVALATYVGLVVASWRIALLVAASFLSFGVLGYWEDSLDLLIITGISVVLAVVIGLPLAVLIGTNRRANQVVTPFLDFMQTMPTFVYLLPIVLFFGIGPSAAVVSTLIYALPPLIRIAGFGIREVSATTVEATDSAGQTYWQRLFKVQVPMARKTIIVGLNQTTLAALSMATLAAFVNGPGLGKPVLAGLRINDVGTAFVPGALIVVMAVMLDRATTAASERAEKVARGGGGDPRVRRGLIIGGGVATLVAIYLSRTYVGLAEFPAYSIGDRVASAVSDGVDWFTGTFGGATEWIKDLITNQFLNRTQALLADSPWWLAFVALAALALVFGGVRALVSTVVCLAGIWYFDLWHDAMITLNMTLVATVLVMVLALVFGVWMARDRRVDLGLRPLLDAGQTIPPFVYLIPVLALFGPSRFTAITAGIVYAAPAAIKLVADGVKGVSPTTIEAGRSTGQTTWQEITKVQLPMARGSLVLATNQGLLYVLAMTVIGGLVGAGALGYDVVYGFARSEAWGKGLAAGITIVLLGVMLDRITRAAADVRRDDGPGPRRAFHLRLPIGPPNN</sequence>
<dbReference type="AlphaFoldDB" id="A0A4Q2S8Z6"/>
<evidence type="ECO:0000256" key="7">
    <source>
        <dbReference type="RuleBase" id="RU363032"/>
    </source>
</evidence>
<dbReference type="Proteomes" id="UP000293291">
    <property type="component" value="Unassembled WGS sequence"/>
</dbReference>
<feature type="transmembrane region" description="Helical" evidence="7">
    <location>
        <begin position="274"/>
        <end position="295"/>
    </location>
</feature>
<feature type="domain" description="ABC transmembrane type-1" evidence="9">
    <location>
        <begin position="155"/>
        <end position="334"/>
    </location>
</feature>
<keyword evidence="4 7" id="KW-0812">Transmembrane</keyword>
<dbReference type="Gene3D" id="1.10.3720.10">
    <property type="entry name" value="MetI-like"/>
    <property type="match status" value="2"/>
</dbReference>
<feature type="transmembrane region" description="Helical" evidence="7">
    <location>
        <begin position="354"/>
        <end position="373"/>
    </location>
</feature>
<keyword evidence="2 7" id="KW-0813">Transport</keyword>
<feature type="transmembrane region" description="Helical" evidence="7">
    <location>
        <begin position="27"/>
        <end position="44"/>
    </location>
</feature>
<dbReference type="CDD" id="cd06261">
    <property type="entry name" value="TM_PBP2"/>
    <property type="match status" value="2"/>
</dbReference>
<feature type="transmembrane region" description="Helical" evidence="7">
    <location>
        <begin position="599"/>
        <end position="620"/>
    </location>
</feature>
<accession>A0A4Q2S8Z6</accession>
<feature type="transmembrane region" description="Helical" evidence="7">
    <location>
        <begin position="632"/>
        <end position="652"/>
    </location>
</feature>
<gene>
    <name evidence="10" type="ORF">EUA07_20650</name>
</gene>
<dbReference type="PANTHER" id="PTHR47737:SF1">
    <property type="entry name" value="GLYCINE BETAINE_PROLINE BETAINE TRANSPORT SYSTEM PERMEASE PROTEIN PROW"/>
    <property type="match status" value="1"/>
</dbReference>
<evidence type="ECO:0000256" key="4">
    <source>
        <dbReference type="ARBA" id="ARBA00022692"/>
    </source>
</evidence>
<dbReference type="GO" id="GO:0015871">
    <property type="term" value="P:choline transport"/>
    <property type="evidence" value="ECO:0007669"/>
    <property type="project" value="TreeGrafter"/>
</dbReference>